<evidence type="ECO:0000256" key="1">
    <source>
        <dbReference type="ARBA" id="ARBA00009797"/>
    </source>
</evidence>
<proteinExistence type="inferred from homology"/>
<dbReference type="PANTHER" id="PTHR14464">
    <property type="entry name" value="EXONUCLEASE V"/>
    <property type="match status" value="1"/>
</dbReference>
<keyword evidence="2" id="KW-0269">Exonuclease</keyword>
<dbReference type="Proteomes" id="UP000265566">
    <property type="component" value="Chromosome 1"/>
</dbReference>
<sequence length="159" mass="18604">MCYKYLWDNLVVRDFPSKRLFEYFELNPRRNLCKDLRTACVDSGISALTIADVVICYQNMCKLLPRANDKLVLRYESQRDHSLLEEEKFVYEGSWIKNEIRICLEFWLGKREASSVDEEDQWKCGFCDFTSQCPAYIGDSGSTETLSEYDYSSDCCSVQ</sequence>
<accession>A0A396JYH6</accession>
<dbReference type="Gramene" id="rna6460">
    <property type="protein sequence ID" value="RHN82304.1"/>
    <property type="gene ID" value="gene6460"/>
</dbReference>
<dbReference type="Pfam" id="PF09810">
    <property type="entry name" value="Exo5"/>
    <property type="match status" value="1"/>
</dbReference>
<name>A0A396JYH6_MEDTR</name>
<evidence type="ECO:0000313" key="2">
    <source>
        <dbReference type="EMBL" id="RHN82304.1"/>
    </source>
</evidence>
<dbReference type="AlphaFoldDB" id="A0A396JYH6"/>
<keyword evidence="2" id="KW-0378">Hydrolase</keyword>
<gene>
    <name evidence="2" type="ORF">MtrunA17_Chr1g0208521</name>
</gene>
<reference evidence="2" key="1">
    <citation type="journal article" date="2018" name="Nat. Plants">
        <title>Whole-genome landscape of Medicago truncatula symbiotic genes.</title>
        <authorList>
            <person name="Pecrix Y."/>
            <person name="Gamas P."/>
            <person name="Carrere S."/>
        </authorList>
    </citation>
    <scope>NUCLEOTIDE SEQUENCE</scope>
    <source>
        <tissue evidence="2">Leaves</tissue>
    </source>
</reference>
<organism evidence="2">
    <name type="scientific">Medicago truncatula</name>
    <name type="common">Barrel medic</name>
    <name type="synonym">Medicago tribuloides</name>
    <dbReference type="NCBI Taxonomy" id="3880"/>
    <lineage>
        <taxon>Eukaryota</taxon>
        <taxon>Viridiplantae</taxon>
        <taxon>Streptophyta</taxon>
        <taxon>Embryophyta</taxon>
        <taxon>Tracheophyta</taxon>
        <taxon>Spermatophyta</taxon>
        <taxon>Magnoliopsida</taxon>
        <taxon>eudicotyledons</taxon>
        <taxon>Gunneridae</taxon>
        <taxon>Pentapetalae</taxon>
        <taxon>rosids</taxon>
        <taxon>fabids</taxon>
        <taxon>Fabales</taxon>
        <taxon>Fabaceae</taxon>
        <taxon>Papilionoideae</taxon>
        <taxon>50 kb inversion clade</taxon>
        <taxon>NPAAA clade</taxon>
        <taxon>Hologalegina</taxon>
        <taxon>IRL clade</taxon>
        <taxon>Trifolieae</taxon>
        <taxon>Medicago</taxon>
    </lineage>
</organism>
<dbReference type="EMBL" id="PSQE01000001">
    <property type="protein sequence ID" value="RHN82304.1"/>
    <property type="molecule type" value="Genomic_DNA"/>
</dbReference>
<protein>
    <submittedName>
        <fullName evidence="2">Putative exonuclease V</fullName>
    </submittedName>
</protein>
<comment type="caution">
    <text evidence="2">The sequence shown here is derived from an EMBL/GenBank/DDBJ whole genome shotgun (WGS) entry which is preliminary data.</text>
</comment>
<dbReference type="PANTHER" id="PTHR14464:SF4">
    <property type="entry name" value="EXONUCLEASE V"/>
    <property type="match status" value="1"/>
</dbReference>
<keyword evidence="2" id="KW-0540">Nuclease</keyword>
<comment type="similarity">
    <text evidence="1">Belongs to the EXO5 family.</text>
</comment>
<dbReference type="InterPro" id="IPR019190">
    <property type="entry name" value="EXOV"/>
</dbReference>
<dbReference type="GO" id="GO:0045145">
    <property type="term" value="F:single-stranded DNA 5'-3' DNA exonuclease activity"/>
    <property type="evidence" value="ECO:0007669"/>
    <property type="project" value="InterPro"/>
</dbReference>